<dbReference type="InterPro" id="IPR011213">
    <property type="entry name" value="NMN_biosyn"/>
</dbReference>
<dbReference type="Gene3D" id="1.10.10.10">
    <property type="entry name" value="Winged helix-like DNA-binding domain superfamily/Winged helix DNA-binding domain"/>
    <property type="match status" value="1"/>
</dbReference>
<dbReference type="Pfam" id="PF21906">
    <property type="entry name" value="WHD_NrtR"/>
    <property type="match status" value="1"/>
</dbReference>
<evidence type="ECO:0000313" key="2">
    <source>
        <dbReference type="EMBL" id="MBB5516865.1"/>
    </source>
</evidence>
<dbReference type="EMBL" id="JACIJS010000010">
    <property type="protein sequence ID" value="MBB5516865.1"/>
    <property type="molecule type" value="Genomic_DNA"/>
</dbReference>
<evidence type="ECO:0000259" key="1">
    <source>
        <dbReference type="Pfam" id="PF21906"/>
    </source>
</evidence>
<reference evidence="2 3" key="1">
    <citation type="submission" date="2020-08" db="EMBL/GenBank/DDBJ databases">
        <title>Genomic Encyclopedia of Type Strains, Phase IV (KMG-IV): sequencing the most valuable type-strain genomes for metagenomic binning, comparative biology and taxonomic classification.</title>
        <authorList>
            <person name="Goeker M."/>
        </authorList>
    </citation>
    <scope>NUCLEOTIDE SEQUENCE [LARGE SCALE GENOMIC DNA]</scope>
    <source>
        <strain evidence="2 3">DSM 103377</strain>
    </source>
</reference>
<protein>
    <recommendedName>
        <fullName evidence="1">NrtR DNA-binding winged helix domain-containing protein</fullName>
    </recommendedName>
</protein>
<name>A0A840X4U8_9RHOB</name>
<dbReference type="InterPro" id="IPR036390">
    <property type="entry name" value="WH_DNA-bd_sf"/>
</dbReference>
<dbReference type="SUPFAM" id="SSF55811">
    <property type="entry name" value="Nudix"/>
    <property type="match status" value="1"/>
</dbReference>
<dbReference type="PIRSF" id="PIRSF019423">
    <property type="entry name" value="NMN_biosyn"/>
    <property type="match status" value="1"/>
</dbReference>
<dbReference type="InterPro" id="IPR036388">
    <property type="entry name" value="WH-like_DNA-bd_sf"/>
</dbReference>
<dbReference type="RefSeq" id="WP_184012826.1">
    <property type="nucleotide sequence ID" value="NZ_JACIJS010000010.1"/>
</dbReference>
<gene>
    <name evidence="2" type="ORF">FHS89_002909</name>
</gene>
<dbReference type="InterPro" id="IPR015797">
    <property type="entry name" value="NUDIX_hydrolase-like_dom_sf"/>
</dbReference>
<dbReference type="SUPFAM" id="SSF46785">
    <property type="entry name" value="Winged helix' DNA-binding domain"/>
    <property type="match status" value="1"/>
</dbReference>
<dbReference type="InterPro" id="IPR054105">
    <property type="entry name" value="WHD_NrtR"/>
</dbReference>
<proteinExistence type="predicted"/>
<comment type="caution">
    <text evidence="2">The sequence shown here is derived from an EMBL/GenBank/DDBJ whole genome shotgun (WGS) entry which is preliminary data.</text>
</comment>
<keyword evidence="3" id="KW-1185">Reference proteome</keyword>
<organism evidence="2 3">
    <name type="scientific">Rubricella aquisinus</name>
    <dbReference type="NCBI Taxonomy" id="2028108"/>
    <lineage>
        <taxon>Bacteria</taxon>
        <taxon>Pseudomonadati</taxon>
        <taxon>Pseudomonadota</taxon>
        <taxon>Alphaproteobacteria</taxon>
        <taxon>Rhodobacterales</taxon>
        <taxon>Paracoccaceae</taxon>
        <taxon>Rubricella</taxon>
    </lineage>
</organism>
<feature type="domain" description="NrtR DNA-binding winged helix" evidence="1">
    <location>
        <begin position="228"/>
        <end position="287"/>
    </location>
</feature>
<accession>A0A840X4U8</accession>
<evidence type="ECO:0000313" key="3">
    <source>
        <dbReference type="Proteomes" id="UP000553766"/>
    </source>
</evidence>
<sequence length="307" mass="34681">MTRPIRVELSAVLVGLAGAGRETTPYVLTQPGPDLPTRAFDPDEHRTLELSLRDWVEGTTGLRLGFVEQLYTFGDSAREARIAARAAHTVSIGYLAIVSMQAERKPGSDWRPWGQFFPWEDRRDGIPQMLEDDLLPRLRKVNRGASFQDRVRLAFGLDGYPWRDELVLERYELLYGAGLVAEHFTDRGADIPEELPAFGRALPVDHRRILATGIGRLRAKLKYRPVLFELMADTFTLGDLQDAAEAVTGQSLHKQNFRRMITKSGLIEPTGSLSQRHAGRPAAEYRFAREAEWDRRLATVRFGGARR</sequence>
<dbReference type="AlphaFoldDB" id="A0A840X4U8"/>
<dbReference type="Proteomes" id="UP000553766">
    <property type="component" value="Unassembled WGS sequence"/>
</dbReference>